<dbReference type="SMART" id="SM00829">
    <property type="entry name" value="PKS_ER"/>
    <property type="match status" value="1"/>
</dbReference>
<dbReference type="Pfam" id="PF08240">
    <property type="entry name" value="ADH_N"/>
    <property type="match status" value="1"/>
</dbReference>
<evidence type="ECO:0000313" key="9">
    <source>
        <dbReference type="Proteomes" id="UP000054740"/>
    </source>
</evidence>
<comment type="similarity">
    <text evidence="6">Belongs to the zinc-containing alcohol dehydrogenase family.</text>
</comment>
<dbReference type="GO" id="GO:0008270">
    <property type="term" value="F:zinc ion binding"/>
    <property type="evidence" value="ECO:0007669"/>
    <property type="project" value="InterPro"/>
</dbReference>
<dbReference type="GO" id="GO:0051903">
    <property type="term" value="F:S-(hydroxymethyl)glutathione dehydrogenase [NAD(P)+] activity"/>
    <property type="evidence" value="ECO:0007669"/>
    <property type="project" value="TreeGrafter"/>
</dbReference>
<dbReference type="GO" id="GO:0005829">
    <property type="term" value="C:cytosol"/>
    <property type="evidence" value="ECO:0007669"/>
    <property type="project" value="TreeGrafter"/>
</dbReference>
<dbReference type="SUPFAM" id="SSF50129">
    <property type="entry name" value="GroES-like"/>
    <property type="match status" value="2"/>
</dbReference>
<dbReference type="Gene3D" id="3.40.50.720">
    <property type="entry name" value="NAD(P)-binding Rossmann-like Domain"/>
    <property type="match status" value="1"/>
</dbReference>
<accession>A0A158IUD7</accession>
<dbReference type="SUPFAM" id="SSF51735">
    <property type="entry name" value="NAD(P)-binding Rossmann-fold domains"/>
    <property type="match status" value="1"/>
</dbReference>
<dbReference type="PANTHER" id="PTHR43880">
    <property type="entry name" value="ALCOHOL DEHYDROGENASE"/>
    <property type="match status" value="1"/>
</dbReference>
<keyword evidence="4" id="KW-0560">Oxidoreductase</keyword>
<evidence type="ECO:0000256" key="2">
    <source>
        <dbReference type="ARBA" id="ARBA00022723"/>
    </source>
</evidence>
<reference evidence="9" key="1">
    <citation type="submission" date="2016-01" db="EMBL/GenBank/DDBJ databases">
        <authorList>
            <person name="Peeters C."/>
        </authorList>
    </citation>
    <scope>NUCLEOTIDE SEQUENCE [LARGE SCALE GENOMIC DNA]</scope>
</reference>
<evidence type="ECO:0000256" key="4">
    <source>
        <dbReference type="ARBA" id="ARBA00023002"/>
    </source>
</evidence>
<organism evidence="8 9">
    <name type="scientific">Caballeronia cordobensis</name>
    <name type="common">Burkholderia cordobensis</name>
    <dbReference type="NCBI Taxonomy" id="1353886"/>
    <lineage>
        <taxon>Bacteria</taxon>
        <taxon>Pseudomonadati</taxon>
        <taxon>Pseudomonadota</taxon>
        <taxon>Betaproteobacteria</taxon>
        <taxon>Burkholderiales</taxon>
        <taxon>Burkholderiaceae</taxon>
        <taxon>Caballeronia</taxon>
    </lineage>
</organism>
<dbReference type="InterPro" id="IPR013149">
    <property type="entry name" value="ADH-like_C"/>
</dbReference>
<dbReference type="InterPro" id="IPR002328">
    <property type="entry name" value="ADH_Zn_CS"/>
</dbReference>
<evidence type="ECO:0000256" key="6">
    <source>
        <dbReference type="RuleBase" id="RU361277"/>
    </source>
</evidence>
<keyword evidence="9" id="KW-1185">Reference proteome</keyword>
<evidence type="ECO:0000256" key="3">
    <source>
        <dbReference type="ARBA" id="ARBA00022833"/>
    </source>
</evidence>
<comment type="cofactor">
    <cofactor evidence="1 6">
        <name>Zn(2+)</name>
        <dbReference type="ChEBI" id="CHEBI:29105"/>
    </cofactor>
</comment>
<evidence type="ECO:0000313" key="8">
    <source>
        <dbReference type="EMBL" id="SAL59873.1"/>
    </source>
</evidence>
<dbReference type="InterPro" id="IPR013154">
    <property type="entry name" value="ADH-like_N"/>
</dbReference>
<dbReference type="InterPro" id="IPR036291">
    <property type="entry name" value="NAD(P)-bd_dom_sf"/>
</dbReference>
<dbReference type="EMBL" id="FCNY02000016">
    <property type="protein sequence ID" value="SAL59873.1"/>
    <property type="molecule type" value="Genomic_DNA"/>
</dbReference>
<dbReference type="FunFam" id="3.40.50.720:FF:000003">
    <property type="entry name" value="S-(hydroxymethyl)glutathione dehydrogenase"/>
    <property type="match status" value="1"/>
</dbReference>
<dbReference type="PANTHER" id="PTHR43880:SF12">
    <property type="entry name" value="ALCOHOL DEHYDROGENASE CLASS-3"/>
    <property type="match status" value="1"/>
</dbReference>
<dbReference type="Pfam" id="PF00107">
    <property type="entry name" value="ADH_zinc_N"/>
    <property type="match status" value="1"/>
</dbReference>
<name>A0A158IUD7_CABCO</name>
<sequence length="359" mass="38272">MERTGEPLRIARLSLRNLADTDVVVRVKAASLCHTDLEAMRGDLRTPLPFVPGHEAAGIVEWTGAAVTRVARGDHVVMSWNPHCGRCFYCERQVSILCQPYRDRMAQSFHFDGNPRLFLDDGAPVHQLAYMGSFAEFCVVSQACAVPVPAAMPFDRACLIGCGVMTGFGAATNVAKVERGSTVAVIGCGAVGLSAIQGARHAGASRIVAIDRAPERLEMARAVGASHTLLADDALVAALADLTGGRGADCVIESAGNRHALKASVEIARPGGQVVWLGKLPADDEASFRWGALMGEKRIVRSSYGGANPARDFPMLANAYLDGTLRLDEYVTSRIALEDINEGMQRLAAGAEVRAVIEF</sequence>
<proteinExistence type="inferred from homology"/>
<dbReference type="InterPro" id="IPR011032">
    <property type="entry name" value="GroES-like_sf"/>
</dbReference>
<dbReference type="InterPro" id="IPR020843">
    <property type="entry name" value="ER"/>
</dbReference>
<dbReference type="Proteomes" id="UP000054740">
    <property type="component" value="Unassembled WGS sequence"/>
</dbReference>
<keyword evidence="5" id="KW-0520">NAD</keyword>
<evidence type="ECO:0000259" key="7">
    <source>
        <dbReference type="SMART" id="SM00829"/>
    </source>
</evidence>
<dbReference type="Gene3D" id="3.90.180.10">
    <property type="entry name" value="Medium-chain alcohol dehydrogenases, catalytic domain"/>
    <property type="match status" value="1"/>
</dbReference>
<feature type="domain" description="Enoyl reductase (ER)" evidence="7">
    <location>
        <begin position="3"/>
        <end position="357"/>
    </location>
</feature>
<dbReference type="AlphaFoldDB" id="A0A158IUD7"/>
<evidence type="ECO:0000256" key="5">
    <source>
        <dbReference type="ARBA" id="ARBA00023027"/>
    </source>
</evidence>
<keyword evidence="2 6" id="KW-0479">Metal-binding</keyword>
<evidence type="ECO:0000256" key="1">
    <source>
        <dbReference type="ARBA" id="ARBA00001947"/>
    </source>
</evidence>
<keyword evidence="3 6" id="KW-0862">Zinc</keyword>
<dbReference type="PROSITE" id="PS00059">
    <property type="entry name" value="ADH_ZINC"/>
    <property type="match status" value="1"/>
</dbReference>
<protein>
    <submittedName>
        <fullName evidence="8">S-(Hydroxymethyl)glutathione dehydrogenase/class III alcohol dehydrogenase</fullName>
    </submittedName>
</protein>
<dbReference type="GO" id="GO:0046294">
    <property type="term" value="P:formaldehyde catabolic process"/>
    <property type="evidence" value="ECO:0007669"/>
    <property type="project" value="TreeGrafter"/>
</dbReference>
<gene>
    <name evidence="8" type="ORF">AWB70_05384</name>
</gene>